<evidence type="ECO:0008006" key="4">
    <source>
        <dbReference type="Google" id="ProtNLM"/>
    </source>
</evidence>
<evidence type="ECO:0000313" key="3">
    <source>
        <dbReference type="Proteomes" id="UP001597296"/>
    </source>
</evidence>
<proteinExistence type="predicted"/>
<accession>A0ABW5C4V3</accession>
<organism evidence="2 3">
    <name type="scientific">Phaeospirillum tilakii</name>
    <dbReference type="NCBI Taxonomy" id="741673"/>
    <lineage>
        <taxon>Bacteria</taxon>
        <taxon>Pseudomonadati</taxon>
        <taxon>Pseudomonadota</taxon>
        <taxon>Alphaproteobacteria</taxon>
        <taxon>Rhodospirillales</taxon>
        <taxon>Rhodospirillaceae</taxon>
        <taxon>Phaeospirillum</taxon>
    </lineage>
</organism>
<dbReference type="RefSeq" id="WP_377313631.1">
    <property type="nucleotide sequence ID" value="NZ_JBHUIY010000001.1"/>
</dbReference>
<keyword evidence="3" id="KW-1185">Reference proteome</keyword>
<comment type="caution">
    <text evidence="2">The sequence shown here is derived from an EMBL/GenBank/DDBJ whole genome shotgun (WGS) entry which is preliminary data.</text>
</comment>
<dbReference type="Proteomes" id="UP001597296">
    <property type="component" value="Unassembled WGS sequence"/>
</dbReference>
<evidence type="ECO:0000256" key="1">
    <source>
        <dbReference type="SAM" id="MobiDB-lite"/>
    </source>
</evidence>
<reference evidence="3" key="1">
    <citation type="journal article" date="2019" name="Int. J. Syst. Evol. Microbiol.">
        <title>The Global Catalogue of Microorganisms (GCM) 10K type strain sequencing project: providing services to taxonomists for standard genome sequencing and annotation.</title>
        <authorList>
            <consortium name="The Broad Institute Genomics Platform"/>
            <consortium name="The Broad Institute Genome Sequencing Center for Infectious Disease"/>
            <person name="Wu L."/>
            <person name="Ma J."/>
        </authorList>
    </citation>
    <scope>NUCLEOTIDE SEQUENCE [LARGE SCALE GENOMIC DNA]</scope>
    <source>
        <strain evidence="3">KCTC 15012</strain>
    </source>
</reference>
<name>A0ABW5C4V3_9PROT</name>
<feature type="region of interest" description="Disordered" evidence="1">
    <location>
        <begin position="263"/>
        <end position="293"/>
    </location>
</feature>
<protein>
    <recommendedName>
        <fullName evidence="4">FAD:protein FMN transferase</fullName>
    </recommendedName>
</protein>
<feature type="compositionally biased region" description="Basic and acidic residues" evidence="1">
    <location>
        <begin position="284"/>
        <end position="293"/>
    </location>
</feature>
<gene>
    <name evidence="2" type="ORF">ACFSNB_01030</name>
</gene>
<sequence length="293" mass="30724">MGRGGRTGWAASGSIPALALALALVLGPASRGDATAAPAAPVVAVKTDSYALVEAAPVREGFAAFRLEAAELQPTPRAIDLLGSETDTRFYALRRSVERMLQRKGIARDWSQSNRAGLSFGDELPRVAGLDGLAYAVEGELVVHGDRQVPLGLRLGGATDRRVRYAVGLMVADQVVMSESGELGADTPSAQWLVRVQPNGPDAAVPVRAVFAVQGLGDSVDERREAVAALSGGMISSADGRLAVAERAEPAAQWLVPLPAFLKPDQVATPAPEKAKPKKKKQKKENPESEGGH</sequence>
<dbReference type="EMBL" id="JBHUIY010000001">
    <property type="protein sequence ID" value="MFD2232380.1"/>
    <property type="molecule type" value="Genomic_DNA"/>
</dbReference>
<evidence type="ECO:0000313" key="2">
    <source>
        <dbReference type="EMBL" id="MFD2232380.1"/>
    </source>
</evidence>